<accession>A0AAV6H7K2</accession>
<proteinExistence type="predicted"/>
<feature type="region of interest" description="Disordered" evidence="1">
    <location>
        <begin position="607"/>
        <end position="632"/>
    </location>
</feature>
<organism evidence="2 3">
    <name type="scientific">Alosa alosa</name>
    <name type="common">allis shad</name>
    <dbReference type="NCBI Taxonomy" id="278164"/>
    <lineage>
        <taxon>Eukaryota</taxon>
        <taxon>Metazoa</taxon>
        <taxon>Chordata</taxon>
        <taxon>Craniata</taxon>
        <taxon>Vertebrata</taxon>
        <taxon>Euteleostomi</taxon>
        <taxon>Actinopterygii</taxon>
        <taxon>Neopterygii</taxon>
        <taxon>Teleostei</taxon>
        <taxon>Clupei</taxon>
        <taxon>Clupeiformes</taxon>
        <taxon>Clupeoidei</taxon>
        <taxon>Clupeidae</taxon>
        <taxon>Alosa</taxon>
    </lineage>
</organism>
<feature type="compositionally biased region" description="Basic and acidic residues" evidence="1">
    <location>
        <begin position="765"/>
        <end position="781"/>
    </location>
</feature>
<reference evidence="2" key="1">
    <citation type="submission" date="2020-10" db="EMBL/GenBank/DDBJ databases">
        <title>Chromosome-scale genome assembly of the Allis shad, Alosa alosa.</title>
        <authorList>
            <person name="Margot Z."/>
            <person name="Christophe K."/>
            <person name="Cabau C."/>
            <person name="Louis A."/>
            <person name="Berthelot C."/>
            <person name="Parey E."/>
            <person name="Roest Crollius H."/>
            <person name="Montfort J."/>
            <person name="Robinson-Rechavi M."/>
            <person name="Bucao C."/>
            <person name="Bouchez O."/>
            <person name="Gislard M."/>
            <person name="Lluch J."/>
            <person name="Milhes M."/>
            <person name="Lampietro C."/>
            <person name="Lopez Roques C."/>
            <person name="Donnadieu C."/>
            <person name="Braasch I."/>
            <person name="Desvignes T."/>
            <person name="Postlethwait J."/>
            <person name="Bobe J."/>
            <person name="Guiguen Y."/>
        </authorList>
    </citation>
    <scope>NUCLEOTIDE SEQUENCE</scope>
    <source>
        <strain evidence="2">M-15738</strain>
        <tissue evidence="2">Blood</tissue>
    </source>
</reference>
<feature type="compositionally biased region" description="Low complexity" evidence="1">
    <location>
        <begin position="607"/>
        <end position="617"/>
    </location>
</feature>
<feature type="region of interest" description="Disordered" evidence="1">
    <location>
        <begin position="1"/>
        <end position="147"/>
    </location>
</feature>
<dbReference type="AlphaFoldDB" id="A0AAV6H7K2"/>
<feature type="compositionally biased region" description="Basic and acidic residues" evidence="1">
    <location>
        <begin position="9"/>
        <end position="50"/>
    </location>
</feature>
<feature type="region of interest" description="Disordered" evidence="1">
    <location>
        <begin position="740"/>
        <end position="781"/>
    </location>
</feature>
<dbReference type="Gene3D" id="3.30.470.20">
    <property type="entry name" value="ATP-grasp fold, B domain"/>
    <property type="match status" value="1"/>
</dbReference>
<dbReference type="PANTHER" id="PTHR46810:SF1">
    <property type="entry name" value="INACTIVE POLYGLYCYLASE TTLL10"/>
    <property type="match status" value="1"/>
</dbReference>
<protein>
    <recommendedName>
        <fullName evidence="4">Inactive polyglycylase TTLL10</fullName>
    </recommendedName>
</protein>
<evidence type="ECO:0000313" key="3">
    <source>
        <dbReference type="Proteomes" id="UP000823561"/>
    </source>
</evidence>
<dbReference type="EMBL" id="JADWDJ010000004">
    <property type="protein sequence ID" value="KAG5281952.1"/>
    <property type="molecule type" value="Genomic_DNA"/>
</dbReference>
<evidence type="ECO:0000313" key="2">
    <source>
        <dbReference type="EMBL" id="KAG5281952.1"/>
    </source>
</evidence>
<feature type="compositionally biased region" description="Basic and acidic residues" evidence="1">
    <location>
        <begin position="104"/>
        <end position="118"/>
    </location>
</feature>
<name>A0AAV6H7K2_9TELE</name>
<sequence length="781" mass="86582">MSSESGAGPDRRSDALARAKEDGDHMGREDPPPLKSPEHQAKGGGNDESRGLVASSLDGDRAQGPGAKGKQQQEEEREAALPQEPLGSQPSGTDQPGEQVKQADGVRPDVCQNEKDSEGSDSGRPGQQRRSRLPYGSDRDSYKRPMEPLGPGPFFFIGGGNGAPIVAAYCENKGWQRIYDRTREDYKLKWCETRSMATYYNFKEGEQLLFQIPNNKVLTSKIGLLNSLREYDRVSSKVNCGRGLRSLKMDDFFPATFRMDVKDEREAFFAQQERACQETCGVWICKPTDSNQGRGIFLLRSPEDISAFRARLQTSAENQSSSKLSFRLPQAQIVQKYVQNPLLLQGRKFDVRSYLLIASTTPFMVFFRHGYVRLTCDLYDPNSKNLSAHLTNQYMQKKNPLYSELKEETVWSIERFNEYVNKNFTATGLAKDWVHGAFTRRMQQIMLQCFMAVKAKLVRKLGFFDLIGCDFLIDEDFKVWLLEMNCNPALHTNCKVLKEVVPNIVTETLDLALEIFEKCRYRMKLQPLASQRDFVLLYRADEVPTPSQKSKGASVQLQAPKSSTVQGSTRPRPQRPAALDTSSGDKPASAGLASSLCPDMFASASPCTSSSSLTSTAPQEKPPAQALSAGARPSGILPATHAALIAGKPQPPRPQVRPPRPKPVPVRVELRLKTCTWQRPKAPSQDNTGPSAAAKHPQHSIMALSVPTLGNKRSSIPYPRKAISRDRRPGQDLKNMNLRLTKLPPGHSTWSEGLEVNKAAGTDSDSDRTGLGDKGKTSVKT</sequence>
<keyword evidence="3" id="KW-1185">Reference proteome</keyword>
<feature type="compositionally biased region" description="Polar residues" evidence="1">
    <location>
        <begin position="545"/>
        <end position="571"/>
    </location>
</feature>
<comment type="caution">
    <text evidence="2">The sequence shown here is derived from an EMBL/GenBank/DDBJ whole genome shotgun (WGS) entry which is preliminary data.</text>
</comment>
<dbReference type="Proteomes" id="UP000823561">
    <property type="component" value="Chromosome 4"/>
</dbReference>
<gene>
    <name evidence="2" type="ORF">AALO_G00050590</name>
</gene>
<evidence type="ECO:0008006" key="4">
    <source>
        <dbReference type="Google" id="ProtNLM"/>
    </source>
</evidence>
<dbReference type="Pfam" id="PF03133">
    <property type="entry name" value="TTL"/>
    <property type="match status" value="1"/>
</dbReference>
<dbReference type="PROSITE" id="PS51221">
    <property type="entry name" value="TTL"/>
    <property type="match status" value="1"/>
</dbReference>
<feature type="region of interest" description="Disordered" evidence="1">
    <location>
        <begin position="545"/>
        <end position="591"/>
    </location>
</feature>
<evidence type="ECO:0000256" key="1">
    <source>
        <dbReference type="SAM" id="MobiDB-lite"/>
    </source>
</evidence>
<dbReference type="GO" id="GO:0070737">
    <property type="term" value="F:protein-glycine ligase activity, elongating"/>
    <property type="evidence" value="ECO:0007669"/>
    <property type="project" value="TreeGrafter"/>
</dbReference>
<dbReference type="InterPro" id="IPR027752">
    <property type="entry name" value="TTLL10"/>
</dbReference>
<feature type="compositionally biased region" description="Basic and acidic residues" evidence="1">
    <location>
        <begin position="137"/>
        <end position="146"/>
    </location>
</feature>
<dbReference type="InterPro" id="IPR004344">
    <property type="entry name" value="TTL/TTLL_fam"/>
</dbReference>
<dbReference type="PANTHER" id="PTHR46810">
    <property type="entry name" value="INACTIVE POLYGLYCYLASE TTLL10"/>
    <property type="match status" value="1"/>
</dbReference>
<dbReference type="SUPFAM" id="SSF56059">
    <property type="entry name" value="Glutathione synthetase ATP-binding domain-like"/>
    <property type="match status" value="1"/>
</dbReference>